<dbReference type="EMBL" id="PDEP01000001">
    <property type="protein sequence ID" value="PEN09268.1"/>
    <property type="molecule type" value="Genomic_DNA"/>
</dbReference>
<dbReference type="OrthoDB" id="9779910at2"/>
<accession>A0A2H3PAG7</accession>
<dbReference type="PANTHER" id="PTHR47505">
    <property type="entry name" value="DNA UTILIZATION PROTEIN YHGH"/>
    <property type="match status" value="1"/>
</dbReference>
<dbReference type="GO" id="GO:0016757">
    <property type="term" value="F:glycosyltransferase activity"/>
    <property type="evidence" value="ECO:0007669"/>
    <property type="project" value="UniProtKB-KW"/>
</dbReference>
<name>A0A2H3PAG7_9BACT</name>
<evidence type="ECO:0000259" key="2">
    <source>
        <dbReference type="Pfam" id="PF00156"/>
    </source>
</evidence>
<evidence type="ECO:0000313" key="3">
    <source>
        <dbReference type="EMBL" id="PEN09268.1"/>
    </source>
</evidence>
<evidence type="ECO:0000256" key="1">
    <source>
        <dbReference type="ARBA" id="ARBA00008007"/>
    </source>
</evidence>
<organism evidence="3 4">
    <name type="scientific">Longimonas halophila</name>
    <dbReference type="NCBI Taxonomy" id="1469170"/>
    <lineage>
        <taxon>Bacteria</taxon>
        <taxon>Pseudomonadati</taxon>
        <taxon>Rhodothermota</taxon>
        <taxon>Rhodothermia</taxon>
        <taxon>Rhodothermales</taxon>
        <taxon>Salisaetaceae</taxon>
        <taxon>Longimonas</taxon>
    </lineage>
</organism>
<dbReference type="Pfam" id="PF00156">
    <property type="entry name" value="Pribosyltran"/>
    <property type="match status" value="1"/>
</dbReference>
<protein>
    <submittedName>
        <fullName evidence="3">Amidophosphoribosyltransferase</fullName>
    </submittedName>
</protein>
<dbReference type="InterPro" id="IPR029057">
    <property type="entry name" value="PRTase-like"/>
</dbReference>
<dbReference type="InterPro" id="IPR051910">
    <property type="entry name" value="ComF/GntX_DNA_util-trans"/>
</dbReference>
<sequence>MTAWMRHIGDGLLRVLYPPCCMDCGVRTASPAVPLCPDCVARIERATPKSVADRLSRLAEAEALADARSLWVFDAQGALQSVQHALKYQNQPHIGHTLGRWMADVVPEVWQPDGFVPVPLHRTRWLERGYNQSEALTTGLAEATGIPSRADVLARVRPTASQTGLPRRDRWANVAQAFQAADPEAVADCTWVVVDDVLTTGSTAAAAAHALLDAGAERIYLCTLAMART</sequence>
<reference evidence="3 4" key="1">
    <citation type="submission" date="2017-10" db="EMBL/GenBank/DDBJ databases">
        <title>Draft genome of Longimonas halophila.</title>
        <authorList>
            <person name="Goh K.M."/>
            <person name="Shamsir M.S."/>
            <person name="Lim S.W."/>
        </authorList>
    </citation>
    <scope>NUCLEOTIDE SEQUENCE [LARGE SCALE GENOMIC DNA]</scope>
    <source>
        <strain evidence="3 4">KCTC 42399</strain>
    </source>
</reference>
<dbReference type="InterPro" id="IPR000836">
    <property type="entry name" value="PRTase_dom"/>
</dbReference>
<proteinExistence type="inferred from homology"/>
<dbReference type="Gene3D" id="3.40.50.2020">
    <property type="match status" value="1"/>
</dbReference>
<dbReference type="AlphaFoldDB" id="A0A2H3PAG7"/>
<dbReference type="SUPFAM" id="SSF53271">
    <property type="entry name" value="PRTase-like"/>
    <property type="match status" value="1"/>
</dbReference>
<feature type="domain" description="Phosphoribosyltransferase" evidence="2">
    <location>
        <begin position="181"/>
        <end position="225"/>
    </location>
</feature>
<dbReference type="PANTHER" id="PTHR47505:SF1">
    <property type="entry name" value="DNA UTILIZATION PROTEIN YHGH"/>
    <property type="match status" value="1"/>
</dbReference>
<evidence type="ECO:0000313" key="4">
    <source>
        <dbReference type="Proteomes" id="UP000221024"/>
    </source>
</evidence>
<dbReference type="Proteomes" id="UP000221024">
    <property type="component" value="Unassembled WGS sequence"/>
</dbReference>
<gene>
    <name evidence="3" type="ORF">CRI93_00635</name>
</gene>
<keyword evidence="3" id="KW-0808">Transferase</keyword>
<comment type="similarity">
    <text evidence="1">Belongs to the ComF/GntX family.</text>
</comment>
<comment type="caution">
    <text evidence="3">The sequence shown here is derived from an EMBL/GenBank/DDBJ whole genome shotgun (WGS) entry which is preliminary data.</text>
</comment>
<keyword evidence="4" id="KW-1185">Reference proteome</keyword>
<keyword evidence="3" id="KW-0328">Glycosyltransferase</keyword>